<keyword evidence="12" id="KW-1185">Reference proteome</keyword>
<dbReference type="EMBL" id="CP073721">
    <property type="protein sequence ID" value="UWZ34701.1"/>
    <property type="molecule type" value="Genomic_DNA"/>
</dbReference>
<dbReference type="PANTHER" id="PTHR31155:SF9">
    <property type="entry name" value="STEAROYL-[ACYL-CARRIER-PROTEIN] 9-DESATURASE 7, CHLOROPLASTIC"/>
    <property type="match status" value="1"/>
</dbReference>
<dbReference type="SUPFAM" id="SSF47240">
    <property type="entry name" value="Ferritin-like"/>
    <property type="match status" value="1"/>
</dbReference>
<keyword evidence="6" id="KW-0276">Fatty acid metabolism</keyword>
<dbReference type="Proteomes" id="UP001058271">
    <property type="component" value="Chromosome"/>
</dbReference>
<dbReference type="Gene3D" id="1.10.620.20">
    <property type="entry name" value="Ribonucleotide Reductase, subunit A"/>
    <property type="match status" value="1"/>
</dbReference>
<evidence type="ECO:0000256" key="10">
    <source>
        <dbReference type="ARBA" id="ARBA00023160"/>
    </source>
</evidence>
<dbReference type="GO" id="GO:0045300">
    <property type="term" value="F:stearoyl-[ACP] desaturase activity"/>
    <property type="evidence" value="ECO:0007669"/>
    <property type="project" value="UniProtKB-EC"/>
</dbReference>
<keyword evidence="4" id="KW-0444">Lipid biosynthesis</keyword>
<keyword evidence="9" id="KW-0443">Lipid metabolism</keyword>
<evidence type="ECO:0000256" key="9">
    <source>
        <dbReference type="ARBA" id="ARBA00023098"/>
    </source>
</evidence>
<keyword evidence="10" id="KW-0275">Fatty acid biosynthesis</keyword>
<evidence type="ECO:0000256" key="5">
    <source>
        <dbReference type="ARBA" id="ARBA00022723"/>
    </source>
</evidence>
<evidence type="ECO:0000256" key="1">
    <source>
        <dbReference type="ARBA" id="ARBA00001954"/>
    </source>
</evidence>
<sequence>MTYLSEKDLYRRYMEFFEIAERKRRWSVFDDLPWALADRTQPNADLALCAETFCAVESYMPDYVAEGLNLVRESFGQAWWHVNWGYEEAKHALSLREYLVRTGQRTAEHMLDFEADALSRRWKPPFPTIRQMVCYGALQEKTTWMIYRRQMMAAREAGDELLASVYRFISRDEAAHGGFYLDVIGACLAEDRDGTIADLYRVSSQFTMPAYDLVPDYERRVEVMRSIGINRAVFLREVFLPVLSRVGVSRRELGRAAAMNKAADRHTESLPR</sequence>
<comment type="cofactor">
    <cofactor evidence="1">
        <name>Fe(2+)</name>
        <dbReference type="ChEBI" id="CHEBI:29033"/>
    </cofactor>
</comment>
<dbReference type="InterPro" id="IPR012348">
    <property type="entry name" value="RNR-like"/>
</dbReference>
<keyword evidence="5" id="KW-0479">Metal-binding</keyword>
<gene>
    <name evidence="11" type="ORF">Drose_26275</name>
</gene>
<accession>A0ABY5YY67</accession>
<evidence type="ECO:0000256" key="4">
    <source>
        <dbReference type="ARBA" id="ARBA00022516"/>
    </source>
</evidence>
<evidence type="ECO:0000256" key="3">
    <source>
        <dbReference type="ARBA" id="ARBA00011738"/>
    </source>
</evidence>
<proteinExistence type="inferred from homology"/>
<keyword evidence="8" id="KW-0408">Iron</keyword>
<comment type="similarity">
    <text evidence="2">Belongs to the fatty acid desaturase type 2 family.</text>
</comment>
<keyword evidence="7 11" id="KW-0560">Oxidoreductase</keyword>
<evidence type="ECO:0000313" key="11">
    <source>
        <dbReference type="EMBL" id="UWZ34701.1"/>
    </source>
</evidence>
<evidence type="ECO:0000256" key="6">
    <source>
        <dbReference type="ARBA" id="ARBA00022832"/>
    </source>
</evidence>
<comment type="subunit">
    <text evidence="3">Homodimer.</text>
</comment>
<evidence type="ECO:0000256" key="8">
    <source>
        <dbReference type="ARBA" id="ARBA00023004"/>
    </source>
</evidence>
<dbReference type="PANTHER" id="PTHR31155">
    <property type="entry name" value="ACYL- ACYL-CARRIER-PROTEIN DESATURASE-RELATED"/>
    <property type="match status" value="1"/>
</dbReference>
<name>A0ABY5YY67_9ACTN</name>
<evidence type="ECO:0000313" key="12">
    <source>
        <dbReference type="Proteomes" id="UP001058271"/>
    </source>
</evidence>
<protein>
    <submittedName>
        <fullName evidence="11">Acyl-ACP desaturase</fullName>
        <ecNumber evidence="11">1.14.19.2</ecNumber>
    </submittedName>
</protein>
<dbReference type="Pfam" id="PF03405">
    <property type="entry name" value="FA_desaturase_2"/>
    <property type="match status" value="1"/>
</dbReference>
<dbReference type="RefSeq" id="WP_260724034.1">
    <property type="nucleotide sequence ID" value="NZ_BAAABS010000052.1"/>
</dbReference>
<dbReference type="InterPro" id="IPR005067">
    <property type="entry name" value="Fatty_acid_desaturase-2"/>
</dbReference>
<evidence type="ECO:0000256" key="7">
    <source>
        <dbReference type="ARBA" id="ARBA00023002"/>
    </source>
</evidence>
<dbReference type="InterPro" id="IPR009078">
    <property type="entry name" value="Ferritin-like_SF"/>
</dbReference>
<dbReference type="EC" id="1.14.19.2" evidence="11"/>
<evidence type="ECO:0000256" key="2">
    <source>
        <dbReference type="ARBA" id="ARBA00008749"/>
    </source>
</evidence>
<organism evidence="11 12">
    <name type="scientific">Dactylosporangium roseum</name>
    <dbReference type="NCBI Taxonomy" id="47989"/>
    <lineage>
        <taxon>Bacteria</taxon>
        <taxon>Bacillati</taxon>
        <taxon>Actinomycetota</taxon>
        <taxon>Actinomycetes</taxon>
        <taxon>Micromonosporales</taxon>
        <taxon>Micromonosporaceae</taxon>
        <taxon>Dactylosporangium</taxon>
    </lineage>
</organism>
<reference evidence="11" key="1">
    <citation type="submission" date="2021-04" db="EMBL/GenBank/DDBJ databases">
        <title>Biosynthetic gene clusters of Dactylosporangioum roseum.</title>
        <authorList>
            <person name="Hartkoorn R.C."/>
            <person name="Beaudoing E."/>
            <person name="Hot D."/>
            <person name="Moureu S."/>
        </authorList>
    </citation>
    <scope>NUCLEOTIDE SEQUENCE</scope>
    <source>
        <strain evidence="11">NRRL B-16295</strain>
    </source>
</reference>